<dbReference type="InterPro" id="IPR036322">
    <property type="entry name" value="WD40_repeat_dom_sf"/>
</dbReference>
<dbReference type="InterPro" id="IPR012953">
    <property type="entry name" value="BOP1_N_dom"/>
</dbReference>
<dbReference type="GO" id="GO:0000466">
    <property type="term" value="P:maturation of 5.8S rRNA from tricistronic rRNA transcript (SSU-rRNA, 5.8S rRNA, LSU-rRNA)"/>
    <property type="evidence" value="ECO:0007669"/>
    <property type="project" value="UniProtKB-UniRule"/>
</dbReference>
<dbReference type="InterPro" id="IPR001680">
    <property type="entry name" value="WD40_rpt"/>
</dbReference>
<organism evidence="10 11">
    <name type="scientific">Chloropicon roscoffensis</name>
    <dbReference type="NCBI Taxonomy" id="1461544"/>
    <lineage>
        <taxon>Eukaryota</taxon>
        <taxon>Viridiplantae</taxon>
        <taxon>Chlorophyta</taxon>
        <taxon>Chloropicophyceae</taxon>
        <taxon>Chloropicales</taxon>
        <taxon>Chloropicaceae</taxon>
        <taxon>Chloropicon</taxon>
    </lineage>
</organism>
<dbReference type="PANTHER" id="PTHR17605:SF0">
    <property type="entry name" value="RIBOSOME BIOGENESIS PROTEIN BOP1"/>
    <property type="match status" value="1"/>
</dbReference>
<dbReference type="GO" id="GO:0070545">
    <property type="term" value="C:PeBoW complex"/>
    <property type="evidence" value="ECO:0007669"/>
    <property type="project" value="TreeGrafter"/>
</dbReference>
<comment type="function">
    <text evidence="6">Required for maturation of ribosomal RNAs and formation of the large ribosomal subunit.</text>
</comment>
<keyword evidence="4" id="KW-0677">Repeat</keyword>
<evidence type="ECO:0000259" key="9">
    <source>
        <dbReference type="SMART" id="SM01035"/>
    </source>
</evidence>
<dbReference type="Pfam" id="PF00400">
    <property type="entry name" value="WD40"/>
    <property type="match status" value="3"/>
</dbReference>
<feature type="repeat" description="WD" evidence="7">
    <location>
        <begin position="692"/>
        <end position="723"/>
    </location>
</feature>
<dbReference type="InterPro" id="IPR015943">
    <property type="entry name" value="WD40/YVTN_repeat-like_dom_sf"/>
</dbReference>
<evidence type="ECO:0000256" key="8">
    <source>
        <dbReference type="SAM" id="MobiDB-lite"/>
    </source>
</evidence>
<feature type="domain" description="BOP1 N-terminal" evidence="9">
    <location>
        <begin position="150"/>
        <end position="421"/>
    </location>
</feature>
<dbReference type="GO" id="GO:0000463">
    <property type="term" value="P:maturation of LSU-rRNA from tricistronic rRNA transcript (SSU-rRNA, 5.8S rRNA, LSU-rRNA)"/>
    <property type="evidence" value="ECO:0007669"/>
    <property type="project" value="UniProtKB-UniRule"/>
</dbReference>
<dbReference type="HAMAP" id="MF_03027">
    <property type="entry name" value="BOP1"/>
    <property type="match status" value="1"/>
</dbReference>
<dbReference type="SMART" id="SM00320">
    <property type="entry name" value="WD40"/>
    <property type="match status" value="5"/>
</dbReference>
<keyword evidence="1 6" id="KW-0690">Ribosome biogenesis</keyword>
<evidence type="ECO:0000256" key="6">
    <source>
        <dbReference type="HAMAP-Rule" id="MF_03027"/>
    </source>
</evidence>
<evidence type="ECO:0000256" key="5">
    <source>
        <dbReference type="ARBA" id="ARBA00023242"/>
    </source>
</evidence>
<comment type="similarity">
    <text evidence="6">Belongs to the WD repeat BOP1/ERB1 family.</text>
</comment>
<dbReference type="GO" id="GO:0005654">
    <property type="term" value="C:nucleoplasm"/>
    <property type="evidence" value="ECO:0007669"/>
    <property type="project" value="UniProtKB-SubCell"/>
</dbReference>
<keyword evidence="2 6" id="KW-0698">rRNA processing</keyword>
<sequence>MAGRRATKRKEASDAVEQDEVDVRAVERSPSISSATDESDSEDIELAIDSGSDGDDDRSEDTRQIVGAEEEDEDDVPKRRWAAVMDDDDGDDEEDSEEDDEGSEEVEFGSESEDEDEVVGSEEEDLASDSSEEEREHVNTIGEGIPLKWYEHERHIGYDVEGKRIQKQAGENKASTVDFFLDKQDGTLGSKSNKVWDEYNQRVVELTKEEMRAIRRIRKGMFPHLSVDPFPDLLPWATKDKLHEPMVDLPEPKARFLPSKWEAAKVVKLVRAMRKGWIKPPSELERERKEKEEEESKVYMLWSDDNKEASWKAANGLSYVPATKVKLPGHAGSYNPPKEYMEDENEDDKDMQISSKQSFDCLRKVPAYDRFVNEQFERCLDLYLCPRMRSRKGNRTAENLQRRMAEQKAKLPKPSELKPYPRKLAMEYEHDDGVCVNSVSVDPAGRWLATGSDDGIVRVFEVSTTRCLRKWILPASDKRERKVTSVSWCPAGKDVLLAVRGYQVFLLPAMASSAKGAEDTPGQLLISQSMGLLAGAEGSPMAKWSKATAKEGLGGGKHDGLCVDLGKKATQCSWHHKGDYFSTVCPSGNNMAVLVHQLSKCATQTPFNKSKGNKVVSCKFHPSKPILFVASENHVRAFHLVKQELVAKLISGSGSIISMAIHPQGDNIIVGTTASRVEWFDLDLSGKAYKVIRNHTNTVQDVDFHARYPLFASASDDGQVHVFHGMVYNDFETNPLIVPVKILKNAHAITGHLGAQSCCFHPQQPWIFTSGADGKVRLYIN</sequence>
<gene>
    <name evidence="10" type="ORF">HKI87_03g20540</name>
</gene>
<dbReference type="Pfam" id="PF08145">
    <property type="entry name" value="BOP1NT"/>
    <property type="match status" value="1"/>
</dbReference>
<dbReference type="InterPro" id="IPR028598">
    <property type="entry name" value="BOP1/Erb1"/>
</dbReference>
<feature type="compositionally biased region" description="Acidic residues" evidence="8">
    <location>
        <begin position="37"/>
        <end position="59"/>
    </location>
</feature>
<feature type="region of interest" description="Disordered" evidence="8">
    <location>
        <begin position="1"/>
        <end position="140"/>
    </location>
</feature>
<proteinExistence type="inferred from homology"/>
<dbReference type="PANTHER" id="PTHR17605">
    <property type="entry name" value="RIBOSOME BIOGENESIS PROTEIN BOP1 BLOCK OF PROLIFERATION 1 PROTEIN"/>
    <property type="match status" value="1"/>
</dbReference>
<dbReference type="SMART" id="SM01035">
    <property type="entry name" value="BOP1NT"/>
    <property type="match status" value="1"/>
</dbReference>
<dbReference type="FunFam" id="2.130.10.10:FF:000576">
    <property type="entry name" value="Ribosome biogenesis protein ERB1"/>
    <property type="match status" value="1"/>
</dbReference>
<keyword evidence="11" id="KW-1185">Reference proteome</keyword>
<dbReference type="SUPFAM" id="SSF50978">
    <property type="entry name" value="WD40 repeat-like"/>
    <property type="match status" value="1"/>
</dbReference>
<dbReference type="Proteomes" id="UP001472866">
    <property type="component" value="Chromosome 03"/>
</dbReference>
<dbReference type="GO" id="GO:0030687">
    <property type="term" value="C:preribosome, large subunit precursor"/>
    <property type="evidence" value="ECO:0007669"/>
    <property type="project" value="UniProtKB-UniRule"/>
</dbReference>
<comment type="subcellular location">
    <subcellularLocation>
        <location evidence="6">Nucleus</location>
        <location evidence="6">Nucleolus</location>
    </subcellularLocation>
    <subcellularLocation>
        <location evidence="6">Nucleus</location>
        <location evidence="6">Nucleoplasm</location>
    </subcellularLocation>
</comment>
<dbReference type="EMBL" id="CP151503">
    <property type="protein sequence ID" value="WZN60520.1"/>
    <property type="molecule type" value="Genomic_DNA"/>
</dbReference>
<accession>A0AAX4P2A7</accession>
<evidence type="ECO:0000313" key="11">
    <source>
        <dbReference type="Proteomes" id="UP001472866"/>
    </source>
</evidence>
<dbReference type="Gene3D" id="2.130.10.10">
    <property type="entry name" value="YVTN repeat-like/Quinoprotein amine dehydrogenase"/>
    <property type="match status" value="1"/>
</dbReference>
<evidence type="ECO:0000256" key="7">
    <source>
        <dbReference type="PROSITE-ProRule" id="PRU00221"/>
    </source>
</evidence>
<evidence type="ECO:0000313" key="10">
    <source>
        <dbReference type="EMBL" id="WZN60520.1"/>
    </source>
</evidence>
<keyword evidence="5 6" id="KW-0539">Nucleus</keyword>
<dbReference type="PROSITE" id="PS50082">
    <property type="entry name" value="WD_REPEATS_2"/>
    <property type="match status" value="2"/>
</dbReference>
<dbReference type="GO" id="GO:0043021">
    <property type="term" value="F:ribonucleoprotein complex binding"/>
    <property type="evidence" value="ECO:0007669"/>
    <property type="project" value="UniProtKB-UniRule"/>
</dbReference>
<name>A0AAX4P2A7_9CHLO</name>
<evidence type="ECO:0000256" key="3">
    <source>
        <dbReference type="ARBA" id="ARBA00022574"/>
    </source>
</evidence>
<feature type="repeat" description="WD" evidence="7">
    <location>
        <begin position="436"/>
        <end position="470"/>
    </location>
</feature>
<evidence type="ECO:0000256" key="2">
    <source>
        <dbReference type="ARBA" id="ARBA00022552"/>
    </source>
</evidence>
<dbReference type="AlphaFoldDB" id="A0AAX4P2A7"/>
<reference evidence="10 11" key="1">
    <citation type="submission" date="2024-03" db="EMBL/GenBank/DDBJ databases">
        <title>Complete genome sequence of the green alga Chloropicon roscoffensis RCC1871.</title>
        <authorList>
            <person name="Lemieux C."/>
            <person name="Pombert J.-F."/>
            <person name="Otis C."/>
            <person name="Turmel M."/>
        </authorList>
    </citation>
    <scope>NUCLEOTIDE SEQUENCE [LARGE SCALE GENOMIC DNA]</scope>
    <source>
        <strain evidence="10 11">RCC1871</strain>
    </source>
</reference>
<keyword evidence="3 7" id="KW-0853">WD repeat</keyword>
<evidence type="ECO:0000256" key="1">
    <source>
        <dbReference type="ARBA" id="ARBA00022517"/>
    </source>
</evidence>
<evidence type="ECO:0000256" key="4">
    <source>
        <dbReference type="ARBA" id="ARBA00022737"/>
    </source>
</evidence>
<feature type="compositionally biased region" description="Acidic residues" evidence="8">
    <location>
        <begin position="85"/>
        <end position="133"/>
    </location>
</feature>
<protein>
    <recommendedName>
        <fullName evidence="6">Ribosome biogenesis protein BOP1 homolog</fullName>
    </recommendedName>
</protein>